<keyword evidence="1" id="KW-0597">Phosphoprotein</keyword>
<gene>
    <name evidence="2" type="primary">phoA_10</name>
    <name evidence="2" type="ORF">SDC9_127541</name>
</gene>
<accession>A0A645CUA6</accession>
<dbReference type="Pfam" id="PF00245">
    <property type="entry name" value="Alk_phosphatase"/>
    <property type="match status" value="1"/>
</dbReference>
<keyword evidence="2" id="KW-0378">Hydrolase</keyword>
<evidence type="ECO:0000313" key="2">
    <source>
        <dbReference type="EMBL" id="MPM80494.1"/>
    </source>
</evidence>
<organism evidence="2">
    <name type="scientific">bioreactor metagenome</name>
    <dbReference type="NCBI Taxonomy" id="1076179"/>
    <lineage>
        <taxon>unclassified sequences</taxon>
        <taxon>metagenomes</taxon>
        <taxon>ecological metagenomes</taxon>
    </lineage>
</organism>
<proteinExistence type="predicted"/>
<dbReference type="PANTHER" id="PTHR11596">
    <property type="entry name" value="ALKALINE PHOSPHATASE"/>
    <property type="match status" value="1"/>
</dbReference>
<dbReference type="Gene3D" id="3.40.720.10">
    <property type="entry name" value="Alkaline Phosphatase, subunit A"/>
    <property type="match status" value="1"/>
</dbReference>
<dbReference type="Gene3D" id="1.10.60.40">
    <property type="match status" value="1"/>
</dbReference>
<evidence type="ECO:0000256" key="1">
    <source>
        <dbReference type="ARBA" id="ARBA00022553"/>
    </source>
</evidence>
<sequence>MILSSSLIFGDYGVLPAIDGGARTNWLKKATDLAITRLSVPEGFFLMVEGGRIDYFCHYNDAGSFVAELLDMDEAIKSALAFYAQHPQETLILVTADHETGDVTLGDGDRAALLRQAISSDICDNTLVADCLAAKTPFEEALPLFISAFGLGDLSAEETALLKDAYVKTLAENAPGNTSNEEAGVYTPITTACINLVAVHTGVHFGSGGHTQKDVPIYGIGIGSEFFGGTYENTNIHDAILQAVTKYPIS</sequence>
<dbReference type="InterPro" id="IPR001952">
    <property type="entry name" value="Alkaline_phosphatase"/>
</dbReference>
<dbReference type="SUPFAM" id="SSF53649">
    <property type="entry name" value="Alkaline phosphatase-like"/>
    <property type="match status" value="1"/>
</dbReference>
<reference evidence="2" key="1">
    <citation type="submission" date="2019-08" db="EMBL/GenBank/DDBJ databases">
        <authorList>
            <person name="Kucharzyk K."/>
            <person name="Murdoch R.W."/>
            <person name="Higgins S."/>
            <person name="Loffler F."/>
        </authorList>
    </citation>
    <scope>NUCLEOTIDE SEQUENCE</scope>
</reference>
<dbReference type="AlphaFoldDB" id="A0A645CUA6"/>
<dbReference type="InterPro" id="IPR017850">
    <property type="entry name" value="Alkaline_phosphatase_core_sf"/>
</dbReference>
<dbReference type="PANTHER" id="PTHR11596:SF5">
    <property type="entry name" value="ALKALINE PHOSPHATASE"/>
    <property type="match status" value="1"/>
</dbReference>
<dbReference type="EMBL" id="VSSQ01030100">
    <property type="protein sequence ID" value="MPM80494.1"/>
    <property type="molecule type" value="Genomic_DNA"/>
</dbReference>
<dbReference type="GO" id="GO:0004035">
    <property type="term" value="F:alkaline phosphatase activity"/>
    <property type="evidence" value="ECO:0007669"/>
    <property type="project" value="UniProtKB-EC"/>
</dbReference>
<dbReference type="EC" id="3.1.3.1" evidence="2"/>
<protein>
    <submittedName>
        <fullName evidence="2">Alkaline phosphatase 4</fullName>
        <ecNumber evidence="2">3.1.3.1</ecNumber>
    </submittedName>
</protein>
<name>A0A645CUA6_9ZZZZ</name>
<comment type="caution">
    <text evidence="2">The sequence shown here is derived from an EMBL/GenBank/DDBJ whole genome shotgun (WGS) entry which is preliminary data.</text>
</comment>